<proteinExistence type="predicted"/>
<sequence length="379" mass="42672">MQPAMQAYPAGDPQYYSQTNYAQPQAAYYAQFNPYPSYHPQNGTAPFPAYPGAPYDSPGQYPTPAPMRRKLSQGRSASSAPTIQTTPSRSGTPAGPLKSAMKKQLDRAASMGTVPLARRTTNESRQRANSLTRPRSRTGSIPAFVPDHIFVSIYSAGDLRIDNVAYQSTLDDLRELVLPMWPHGIEYEDSRGDNWRVRFSRGPWTSIGVDAILAQRLICCLYTVLARQGYSHVTTVQTGSPRRPGKLVFAETVPDPDVRIFATMFDPSKLRLTLLDAPRELVEDFASSLRPMFPRKVMSYGANEDGVHVIEVKREGFRSRESERNLFNACMLRFFNSAGYKLDGSIPLGRKDPMFWGSRKEAWIFRSMPMRRPESRQKQ</sequence>
<evidence type="ECO:0000256" key="1">
    <source>
        <dbReference type="SAM" id="MobiDB-lite"/>
    </source>
</evidence>
<evidence type="ECO:0000313" key="3">
    <source>
        <dbReference type="Proteomes" id="UP000814176"/>
    </source>
</evidence>
<dbReference type="RefSeq" id="XP_047778706.1">
    <property type="nucleotide sequence ID" value="XM_047918519.1"/>
</dbReference>
<keyword evidence="3" id="KW-1185">Reference proteome</keyword>
<organism evidence="2 3">
    <name type="scientific">Rhodofomes roseus</name>
    <dbReference type="NCBI Taxonomy" id="34475"/>
    <lineage>
        <taxon>Eukaryota</taxon>
        <taxon>Fungi</taxon>
        <taxon>Dikarya</taxon>
        <taxon>Basidiomycota</taxon>
        <taxon>Agaricomycotina</taxon>
        <taxon>Agaricomycetes</taxon>
        <taxon>Polyporales</taxon>
        <taxon>Rhodofomes</taxon>
    </lineage>
</organism>
<reference evidence="2 3" key="1">
    <citation type="journal article" date="2021" name="Environ. Microbiol.">
        <title>Gene family expansions and transcriptome signatures uncover fungal adaptations to wood decay.</title>
        <authorList>
            <person name="Hage H."/>
            <person name="Miyauchi S."/>
            <person name="Viragh M."/>
            <person name="Drula E."/>
            <person name="Min B."/>
            <person name="Chaduli D."/>
            <person name="Navarro D."/>
            <person name="Favel A."/>
            <person name="Norest M."/>
            <person name="Lesage-Meessen L."/>
            <person name="Balint B."/>
            <person name="Merenyi Z."/>
            <person name="de Eugenio L."/>
            <person name="Morin E."/>
            <person name="Martinez A.T."/>
            <person name="Baldrian P."/>
            <person name="Stursova M."/>
            <person name="Martinez M.J."/>
            <person name="Novotny C."/>
            <person name="Magnuson J.K."/>
            <person name="Spatafora J.W."/>
            <person name="Maurice S."/>
            <person name="Pangilinan J."/>
            <person name="Andreopoulos W."/>
            <person name="LaButti K."/>
            <person name="Hundley H."/>
            <person name="Na H."/>
            <person name="Kuo A."/>
            <person name="Barry K."/>
            <person name="Lipzen A."/>
            <person name="Henrissat B."/>
            <person name="Riley R."/>
            <person name="Ahrendt S."/>
            <person name="Nagy L.G."/>
            <person name="Grigoriev I.V."/>
            <person name="Martin F."/>
            <person name="Rosso M.N."/>
        </authorList>
    </citation>
    <scope>NUCLEOTIDE SEQUENCE [LARGE SCALE GENOMIC DNA]</scope>
    <source>
        <strain evidence="2 3">CIRM-BRFM 1785</strain>
    </source>
</reference>
<feature type="compositionally biased region" description="Polar residues" evidence="1">
    <location>
        <begin position="73"/>
        <end position="91"/>
    </location>
</feature>
<feature type="region of interest" description="Disordered" evidence="1">
    <location>
        <begin position="43"/>
        <end position="138"/>
    </location>
</feature>
<dbReference type="EMBL" id="JADCUA010000010">
    <property type="protein sequence ID" value="KAH9836468.1"/>
    <property type="molecule type" value="Genomic_DNA"/>
</dbReference>
<protein>
    <submittedName>
        <fullName evidence="2">Uncharacterized protein</fullName>
    </submittedName>
</protein>
<comment type="caution">
    <text evidence="2">The sequence shown here is derived from an EMBL/GenBank/DDBJ whole genome shotgun (WGS) entry which is preliminary data.</text>
</comment>
<feature type="compositionally biased region" description="Polar residues" evidence="1">
    <location>
        <begin position="127"/>
        <end position="138"/>
    </location>
</feature>
<dbReference type="GeneID" id="71999251"/>
<dbReference type="PANTHER" id="PTHR38696">
    <property type="entry name" value="MEDIATOR OF RNA POLYMERASE II TRANSCRIPTION SUBUNIT 13"/>
    <property type="match status" value="1"/>
</dbReference>
<evidence type="ECO:0000313" key="2">
    <source>
        <dbReference type="EMBL" id="KAH9836468.1"/>
    </source>
</evidence>
<dbReference type="Proteomes" id="UP000814176">
    <property type="component" value="Unassembled WGS sequence"/>
</dbReference>
<gene>
    <name evidence="2" type="ORF">C8Q71DRAFT_43537</name>
</gene>
<name>A0ABQ8KFC1_9APHY</name>
<accession>A0ABQ8KFC1</accession>
<dbReference type="PANTHER" id="PTHR38696:SF1">
    <property type="entry name" value="MEDIATOR OF RNA POLYMERASE II TRANSCRIPTION SUBUNIT 13"/>
    <property type="match status" value="1"/>
</dbReference>